<dbReference type="GO" id="GO:0006508">
    <property type="term" value="P:proteolysis"/>
    <property type="evidence" value="ECO:0007669"/>
    <property type="project" value="UniProtKB-KW"/>
</dbReference>
<protein>
    <submittedName>
        <fullName evidence="6">Por secretion system C-terminal sorting domain-containing protein</fullName>
    </submittedName>
</protein>
<keyword evidence="7" id="KW-1185">Reference proteome</keyword>
<dbReference type="InterPro" id="IPR024079">
    <property type="entry name" value="MetalloPept_cat_dom_sf"/>
</dbReference>
<dbReference type="OrthoDB" id="9792152at2"/>
<dbReference type="InterPro" id="IPR003961">
    <property type="entry name" value="FN3_dom"/>
</dbReference>
<dbReference type="SUPFAM" id="SSF49265">
    <property type="entry name" value="Fibronectin type III"/>
    <property type="match status" value="1"/>
</dbReference>
<dbReference type="InterPro" id="IPR026444">
    <property type="entry name" value="Secre_tail"/>
</dbReference>
<dbReference type="SUPFAM" id="SSF49785">
    <property type="entry name" value="Galactose-binding domain-like"/>
    <property type="match status" value="1"/>
</dbReference>
<dbReference type="SUPFAM" id="SSF55486">
    <property type="entry name" value="Metalloproteases ('zincins'), catalytic domain"/>
    <property type="match status" value="1"/>
</dbReference>
<feature type="domain" description="Fibronectin type-III" evidence="4">
    <location>
        <begin position="751"/>
        <end position="840"/>
    </location>
</feature>
<dbReference type="InterPro" id="IPR002884">
    <property type="entry name" value="P_dom"/>
</dbReference>
<dbReference type="Gene3D" id="3.40.390.10">
    <property type="entry name" value="Collagenase (Catalytic Domain)"/>
    <property type="match status" value="1"/>
</dbReference>
<organism evidence="6 7">
    <name type="scientific">Pseudozobellia thermophila</name>
    <dbReference type="NCBI Taxonomy" id="192903"/>
    <lineage>
        <taxon>Bacteria</taxon>
        <taxon>Pseudomonadati</taxon>
        <taxon>Bacteroidota</taxon>
        <taxon>Flavobacteriia</taxon>
        <taxon>Flavobacteriales</taxon>
        <taxon>Flavobacteriaceae</taxon>
        <taxon>Pseudozobellia</taxon>
    </lineage>
</organism>
<evidence type="ECO:0000256" key="3">
    <source>
        <dbReference type="ARBA" id="ARBA00022801"/>
    </source>
</evidence>
<dbReference type="Proteomes" id="UP000184543">
    <property type="component" value="Unassembled WGS sequence"/>
</dbReference>
<evidence type="ECO:0000256" key="2">
    <source>
        <dbReference type="ARBA" id="ARBA00022729"/>
    </source>
</evidence>
<dbReference type="GO" id="GO:0008237">
    <property type="term" value="F:metallopeptidase activity"/>
    <property type="evidence" value="ECO:0007669"/>
    <property type="project" value="InterPro"/>
</dbReference>
<keyword evidence="2" id="KW-0732">Signal</keyword>
<dbReference type="EMBL" id="FQYU01000001">
    <property type="protein sequence ID" value="SHI63976.1"/>
    <property type="molecule type" value="Genomic_DNA"/>
</dbReference>
<evidence type="ECO:0000259" key="4">
    <source>
        <dbReference type="PROSITE" id="PS50853"/>
    </source>
</evidence>
<sequence>MVTKLRLVFSITIVFFSFYASGQGKYWEKLSVNSSLRRAALKEVRVETGQVFSFQEKLFKQDLKSASTLKAASKTIYFPDENGGPVAYRVRESSVLAPELSKKYPEIKSYSGYAVDNPTEKIRLSISHKDLQAMIVHADGRPNSYVQKVGDDRYVLYSRTSKDDDMDFVCRTEQQVLSGSEHISAKPVDDQVLRKYRVAISATAEYTQFHGGTVADALAAINATLTRVNEVFETDLAVTLELVSDNDKVIYTNASTDPYTGSLGALGSQAQKALDEEIGVLNYDFGHVLHQGENGGNAGFIGGICTNGQKGSAYSSGQVPQGDVFDLDFVAHEMGHQLGANHTWSYELEGTLVQVEPGSGTTIMGYAGITENDNVASHGDDYFHYVSIDQIMTTLKAKGCGEEFSLANHPPIVQSVEDYVIPKSTAFVLTGNATDIDEDDVLTYTWEQIDNGVVTSATFGPTNPSGANFRSRPPSLEPTRYFPQLSRVLDGNLTQVRPTEGSAWETVSDVEREMNFALTVRDNAEGGGQVVSELVNVLVTNDGGPFAVTSQASPVTWRAGDMATIAWEVAGTDVAPINTGFVDILLSTDGGGTFDTVLASGVENDGSHDIIVPGLSTTEARIMVRPVDNIYYAVNASDFSIEVSEVVLNFSDLEFDVCHFSDLTVPFVYETYLGFDDEVVISVEDAPENLSVTVAPDTVQVDGTSVDILFEATENVAEGTYPIRVVATSAGMTREVVLTLNVFDGDFPTVVLTAPENGLTDTSVKTVLQWEDDPAHTSYEVQIATDAGFANIVEVATVKGNTFTPTDLQNQTTYFWRVKPQNICGEGAFGSVFSFTTVQVSCASKGGGALPSTISALGTPKVVSKISFFEDLPVSDVNVNLNIEHSFLADLVVSLTSPQGTTVTLISNSCGDLQNIDATFDDDGNAFECGVDGTNAISGTVRPLGALSSFNGESVFGEWVLEVADNANSDGGALVDFSLDVCVEGEFRPDEDNDGVFDDGDDLCLDTPEGAEVNTSGCQIFRFPIDNFSVSVQSESCRNNDDGAIFIEPLLKLDYNITIVGNGLDISNTFTNTYSIEGLGSGTYALCITSLGDIAYEPYCFEVTVSQPEALGVSSTVLDNGERLSLALSGSDLYFVEFNGQRFQTDQPGVTLNLEAGKNVLRVSTAKSCQGVYEDEVFISRSPVVFPNPFRNLTKVFLAEDEDQVVVGIFASNGRLLQSDTYRPKGREIELDFTGFPEGIYMIKLQGKKVGETLKVIKQ</sequence>
<reference evidence="7" key="1">
    <citation type="submission" date="2016-11" db="EMBL/GenBank/DDBJ databases">
        <authorList>
            <person name="Varghese N."/>
            <person name="Submissions S."/>
        </authorList>
    </citation>
    <scope>NUCLEOTIDE SEQUENCE [LARGE SCALE GENOMIC DNA]</scope>
    <source>
        <strain evidence="7">DSM 19858</strain>
    </source>
</reference>
<dbReference type="PROSITE" id="PS51829">
    <property type="entry name" value="P_HOMO_B"/>
    <property type="match status" value="1"/>
</dbReference>
<dbReference type="Pfam" id="PF13583">
    <property type="entry name" value="Reprolysin_4"/>
    <property type="match status" value="1"/>
</dbReference>
<keyword evidence="3" id="KW-0378">Hydrolase</keyword>
<keyword evidence="1" id="KW-0645">Protease</keyword>
<dbReference type="InterPro" id="IPR036116">
    <property type="entry name" value="FN3_sf"/>
</dbReference>
<dbReference type="AlphaFoldDB" id="A0A1M6CSL1"/>
<evidence type="ECO:0000313" key="6">
    <source>
        <dbReference type="EMBL" id="SHI63976.1"/>
    </source>
</evidence>
<proteinExistence type="predicted"/>
<dbReference type="InterPro" id="IPR013783">
    <property type="entry name" value="Ig-like_fold"/>
</dbReference>
<dbReference type="RefSeq" id="WP_072988967.1">
    <property type="nucleotide sequence ID" value="NZ_FQYU01000001.1"/>
</dbReference>
<evidence type="ECO:0000256" key="1">
    <source>
        <dbReference type="ARBA" id="ARBA00022670"/>
    </source>
</evidence>
<name>A0A1M6CSL1_9FLAO</name>
<feature type="domain" description="P/Homo B" evidence="5">
    <location>
        <begin position="818"/>
        <end position="989"/>
    </location>
</feature>
<gene>
    <name evidence="6" type="ORF">SAMN04488513_101862</name>
</gene>
<dbReference type="Pfam" id="PF18962">
    <property type="entry name" value="Por_Secre_tail"/>
    <property type="match status" value="1"/>
</dbReference>
<evidence type="ECO:0000259" key="5">
    <source>
        <dbReference type="PROSITE" id="PS51829"/>
    </source>
</evidence>
<dbReference type="CDD" id="cd00063">
    <property type="entry name" value="FN3"/>
    <property type="match status" value="1"/>
</dbReference>
<accession>A0A1M6CSL1</accession>
<dbReference type="PROSITE" id="PS50853">
    <property type="entry name" value="FN3"/>
    <property type="match status" value="1"/>
</dbReference>
<evidence type="ECO:0000313" key="7">
    <source>
        <dbReference type="Proteomes" id="UP000184543"/>
    </source>
</evidence>
<dbReference type="Gene3D" id="2.60.40.10">
    <property type="entry name" value="Immunoglobulins"/>
    <property type="match status" value="2"/>
</dbReference>
<dbReference type="InterPro" id="IPR008979">
    <property type="entry name" value="Galactose-bd-like_sf"/>
</dbReference>
<dbReference type="GO" id="GO:0004252">
    <property type="term" value="F:serine-type endopeptidase activity"/>
    <property type="evidence" value="ECO:0007669"/>
    <property type="project" value="InterPro"/>
</dbReference>
<dbReference type="STRING" id="192903.SAMN04488513_101862"/>
<dbReference type="Pfam" id="PF01483">
    <property type="entry name" value="P_proprotein"/>
    <property type="match status" value="1"/>
</dbReference>
<dbReference type="NCBIfam" id="TIGR04183">
    <property type="entry name" value="Por_Secre_tail"/>
    <property type="match status" value="1"/>
</dbReference>
<dbReference type="Gene3D" id="2.60.120.260">
    <property type="entry name" value="Galactose-binding domain-like"/>
    <property type="match status" value="1"/>
</dbReference>